<organism evidence="1 2">
    <name type="scientific">Gordonia phage Bachita</name>
    <dbReference type="NCBI Taxonomy" id="1838061"/>
    <lineage>
        <taxon>Viruses</taxon>
        <taxon>Duplodnaviria</taxon>
        <taxon>Heunggongvirae</taxon>
        <taxon>Uroviricota</taxon>
        <taxon>Caudoviricetes</taxon>
        <taxon>Smoothievirus</taxon>
        <taxon>Smoothievirus bachita</taxon>
    </lineage>
</organism>
<accession>A0A160DFC0</accession>
<name>A0A160DFC0_9CAUD</name>
<dbReference type="RefSeq" id="YP_009276120.1">
    <property type="nucleotide sequence ID" value="NC_030936.1"/>
</dbReference>
<evidence type="ECO:0000313" key="1">
    <source>
        <dbReference type="EMBL" id="ANA86686.1"/>
    </source>
</evidence>
<gene>
    <name evidence="1" type="primary">1</name>
    <name evidence="1" type="ORF">PBI_BACHITA_1</name>
</gene>
<sequence length="99" mass="11406">MSGRLWSDDFDNRLPENWPATLVNRLRTEGFGDLEAPLDDDEYVAELRTCPIPNCEWAIESEWRKGLSISRLRGLNDMESAARHHLRETHGWNLAADTP</sequence>
<dbReference type="KEGG" id="vg:28802772"/>
<reference evidence="1 2" key="1">
    <citation type="submission" date="2016-03" db="EMBL/GenBank/DDBJ databases">
        <authorList>
            <person name="Montgomery M.T."/>
            <person name="Guerrero C.A."/>
            <person name="Mavrich T.N."/>
            <person name="Pope W.H."/>
            <person name="Garlena R.A."/>
            <person name="Russell D.A."/>
            <person name="Jacobs-Sera D."/>
            <person name="Hendrix R.W."/>
            <person name="Hatfull G.F."/>
        </authorList>
    </citation>
    <scope>NUCLEOTIDE SEQUENCE [LARGE SCALE GENOMIC DNA]</scope>
</reference>
<protein>
    <submittedName>
        <fullName evidence="1">Uncharacterized protein</fullName>
    </submittedName>
</protein>
<evidence type="ECO:0000313" key="2">
    <source>
        <dbReference type="Proteomes" id="UP000201796"/>
    </source>
</evidence>
<dbReference type="GeneID" id="28802772"/>
<dbReference type="Proteomes" id="UP000201796">
    <property type="component" value="Segment"/>
</dbReference>
<keyword evidence="2" id="KW-1185">Reference proteome</keyword>
<dbReference type="EMBL" id="KU998247">
    <property type="protein sequence ID" value="ANA86686.1"/>
    <property type="molecule type" value="Genomic_DNA"/>
</dbReference>
<proteinExistence type="predicted"/>